<dbReference type="Proteomes" id="UP001281761">
    <property type="component" value="Unassembled WGS sequence"/>
</dbReference>
<evidence type="ECO:0000313" key="2">
    <source>
        <dbReference type="Proteomes" id="UP001281761"/>
    </source>
</evidence>
<keyword evidence="2" id="KW-1185">Reference proteome</keyword>
<reference evidence="1 2" key="1">
    <citation type="journal article" date="2022" name="bioRxiv">
        <title>Genomics of Preaxostyla Flagellates Illuminates Evolutionary Transitions and the Path Towards Mitochondrial Loss.</title>
        <authorList>
            <person name="Novak L.V.F."/>
            <person name="Treitli S.C."/>
            <person name="Pyrih J."/>
            <person name="Halakuc P."/>
            <person name="Pipaliya S.V."/>
            <person name="Vacek V."/>
            <person name="Brzon O."/>
            <person name="Soukal P."/>
            <person name="Eme L."/>
            <person name="Dacks J.B."/>
            <person name="Karnkowska A."/>
            <person name="Elias M."/>
            <person name="Hampl V."/>
        </authorList>
    </citation>
    <scope>NUCLEOTIDE SEQUENCE [LARGE SCALE GENOMIC DNA]</scope>
    <source>
        <strain evidence="1">NAU3</strain>
        <tissue evidence="1">Gut</tissue>
    </source>
</reference>
<gene>
    <name evidence="1" type="ORF">BLNAU_9022</name>
</gene>
<accession>A0ABQ9XX45</accession>
<name>A0ABQ9XX45_9EUKA</name>
<evidence type="ECO:0000313" key="1">
    <source>
        <dbReference type="EMBL" id="KAK2956046.1"/>
    </source>
</evidence>
<organism evidence="1 2">
    <name type="scientific">Blattamonas nauphoetae</name>
    <dbReference type="NCBI Taxonomy" id="2049346"/>
    <lineage>
        <taxon>Eukaryota</taxon>
        <taxon>Metamonada</taxon>
        <taxon>Preaxostyla</taxon>
        <taxon>Oxymonadida</taxon>
        <taxon>Blattamonas</taxon>
    </lineage>
</organism>
<evidence type="ECO:0008006" key="3">
    <source>
        <dbReference type="Google" id="ProtNLM"/>
    </source>
</evidence>
<sequence length="91" mass="10756">MSLYEYNPKSNNNEQVVALVVDRLTLKLRSLPRVEITFPNEQLMLLPLDELERMLKIAEEEFLEAFKPFITQEIRRALDERPHDYFSSSVS</sequence>
<proteinExistence type="predicted"/>
<protein>
    <recommendedName>
        <fullName evidence="3">DUF1902 domain-containing protein</fullName>
    </recommendedName>
</protein>
<comment type="caution">
    <text evidence="1">The sequence shown here is derived from an EMBL/GenBank/DDBJ whole genome shotgun (WGS) entry which is preliminary data.</text>
</comment>
<dbReference type="EMBL" id="JARBJD010000060">
    <property type="protein sequence ID" value="KAK2956046.1"/>
    <property type="molecule type" value="Genomic_DNA"/>
</dbReference>